<dbReference type="PANTHER" id="PTHR46082">
    <property type="entry name" value="ATP/GTP-BINDING PROTEIN-RELATED"/>
    <property type="match status" value="1"/>
</dbReference>
<dbReference type="EMBL" id="JASNWA010000010">
    <property type="protein sequence ID" value="KAK3169092.1"/>
    <property type="molecule type" value="Genomic_DNA"/>
</dbReference>
<evidence type="ECO:0000256" key="1">
    <source>
        <dbReference type="SAM" id="MobiDB-lite"/>
    </source>
</evidence>
<dbReference type="InterPro" id="IPR053137">
    <property type="entry name" value="NLR-like"/>
</dbReference>
<evidence type="ECO:0000313" key="2">
    <source>
        <dbReference type="EMBL" id="KAK3169092.1"/>
    </source>
</evidence>
<proteinExistence type="predicted"/>
<evidence type="ECO:0008006" key="4">
    <source>
        <dbReference type="Google" id="ProtNLM"/>
    </source>
</evidence>
<reference evidence="2" key="1">
    <citation type="submission" date="2022-11" db="EMBL/GenBank/DDBJ databases">
        <title>Chromosomal genome sequence assembly and mating type (MAT) locus characterization of the leprose asexual lichenized fungus Lepraria neglecta (Nyl.) Erichsen.</title>
        <authorList>
            <person name="Allen J.L."/>
            <person name="Pfeffer B."/>
        </authorList>
    </citation>
    <scope>NUCLEOTIDE SEQUENCE</scope>
    <source>
        <strain evidence="2">Allen 5258</strain>
    </source>
</reference>
<dbReference type="Pfam" id="PF13374">
    <property type="entry name" value="TPR_10"/>
    <property type="match status" value="1"/>
</dbReference>
<evidence type="ECO:0000313" key="3">
    <source>
        <dbReference type="Proteomes" id="UP001276659"/>
    </source>
</evidence>
<protein>
    <recommendedName>
        <fullName evidence="4">Kinesin light chain</fullName>
    </recommendedName>
</protein>
<dbReference type="AlphaFoldDB" id="A0AAE0DFQ1"/>
<dbReference type="InterPro" id="IPR011990">
    <property type="entry name" value="TPR-like_helical_dom_sf"/>
</dbReference>
<sequence length="605" mass="68529">MRSKVQGHETTARKIAYQVALCYQIGFAIERNEARSNELLKESEYAELDLSLLKAKSPKYPHDDSEWLTLQHLPSEGFLEKQNTEKAISQLSQEARDLSLALGNGHTLTLNVRNQLAYLLGGQGRYNECEKVSQQIMDTSLTTLSPESLHTLGSMGNLGVVYTHNGRLDEAEKIIIRVIETLDRIYMPGLKAHSNLTETLRYENNPYLLTCLNNLADIYRTQERWQEAEMLQKKAFDIASATLGADHPKTLQGMVNIAATYYSSRRLDEAEELYLEVLKSPSGVLSAQHPFRLTVEANLAYVYSGQGHHEKAIQLGMQALDARLKLLGPAHEGTLISMDHMTNTFRKSKQWEKAKEMCMQLIETSNQILGAEHAHTLDAMVQLMKIYFDQERWTEAERLALQVVNARRKLLGAEHLATVDATSNLAEIYIKQGRWKEAEDLHMHVIEIRKRLLGIHHHNTLACMGDLVLLYISCGQERLADAEQLAFHIMETSVRILGSSNHDTLISVKNLATVYQKQGRQDEALNLMESIKQLGSKADHPDTLLSEHIPQAQKTSQNNDPLTAKPTDSFRPRVTPFQSSSTLEQIKRTRHFLRRKEKGLPLKPL</sequence>
<dbReference type="SUPFAM" id="SSF48452">
    <property type="entry name" value="TPR-like"/>
    <property type="match status" value="4"/>
</dbReference>
<dbReference type="InterPro" id="IPR019734">
    <property type="entry name" value="TPR_rpt"/>
</dbReference>
<organism evidence="2 3">
    <name type="scientific">Lepraria neglecta</name>
    <dbReference type="NCBI Taxonomy" id="209136"/>
    <lineage>
        <taxon>Eukaryota</taxon>
        <taxon>Fungi</taxon>
        <taxon>Dikarya</taxon>
        <taxon>Ascomycota</taxon>
        <taxon>Pezizomycotina</taxon>
        <taxon>Lecanoromycetes</taxon>
        <taxon>OSLEUM clade</taxon>
        <taxon>Lecanoromycetidae</taxon>
        <taxon>Lecanorales</taxon>
        <taxon>Lecanorineae</taxon>
        <taxon>Stereocaulaceae</taxon>
        <taxon>Lepraria</taxon>
    </lineage>
</organism>
<gene>
    <name evidence="2" type="ORF">OEA41_005540</name>
</gene>
<dbReference type="PANTHER" id="PTHR46082:SF11">
    <property type="entry name" value="AAA+ ATPASE DOMAIN-CONTAINING PROTEIN-RELATED"/>
    <property type="match status" value="1"/>
</dbReference>
<dbReference type="SMART" id="SM00028">
    <property type="entry name" value="TPR"/>
    <property type="match status" value="6"/>
</dbReference>
<dbReference type="Gene3D" id="1.25.40.10">
    <property type="entry name" value="Tetratricopeptide repeat domain"/>
    <property type="match status" value="3"/>
</dbReference>
<feature type="compositionally biased region" description="Polar residues" evidence="1">
    <location>
        <begin position="552"/>
        <end position="561"/>
    </location>
</feature>
<accession>A0AAE0DFQ1</accession>
<feature type="region of interest" description="Disordered" evidence="1">
    <location>
        <begin position="549"/>
        <end position="582"/>
    </location>
</feature>
<name>A0AAE0DFQ1_9LECA</name>
<dbReference type="Pfam" id="PF13424">
    <property type="entry name" value="TPR_12"/>
    <property type="match status" value="4"/>
</dbReference>
<dbReference type="Proteomes" id="UP001276659">
    <property type="component" value="Unassembled WGS sequence"/>
</dbReference>
<keyword evidence="3" id="KW-1185">Reference proteome</keyword>
<comment type="caution">
    <text evidence="2">The sequence shown here is derived from an EMBL/GenBank/DDBJ whole genome shotgun (WGS) entry which is preliminary data.</text>
</comment>